<keyword evidence="2" id="KW-1185">Reference proteome</keyword>
<sequence length="34" mass="4414">MQKRKFYKKVITILKRLHRIPIRMLKNYWQQLKN</sequence>
<evidence type="ECO:0000313" key="2">
    <source>
        <dbReference type="Proteomes" id="UP000194236"/>
    </source>
</evidence>
<proteinExistence type="predicted"/>
<evidence type="ECO:0000313" key="1">
    <source>
        <dbReference type="EMBL" id="OTF71770.1"/>
    </source>
</evidence>
<comment type="caution">
    <text evidence="1">The sequence shown here is derived from an EMBL/GenBank/DDBJ whole genome shotgun (WGS) entry which is preliminary data.</text>
</comment>
<dbReference type="EMBL" id="MUJZ01059365">
    <property type="protein sequence ID" value="OTF71770.1"/>
    <property type="molecule type" value="Genomic_DNA"/>
</dbReference>
<protein>
    <submittedName>
        <fullName evidence="1">Uncharacterized protein</fullName>
    </submittedName>
</protein>
<accession>A0A1Y3ATH0</accession>
<dbReference type="AlphaFoldDB" id="A0A1Y3ATH0"/>
<dbReference type="Proteomes" id="UP000194236">
    <property type="component" value="Unassembled WGS sequence"/>
</dbReference>
<gene>
    <name evidence="1" type="ORF">BLA29_014702</name>
</gene>
<name>A0A1Y3ATH0_EURMA</name>
<reference evidence="1 2" key="1">
    <citation type="submission" date="2017-03" db="EMBL/GenBank/DDBJ databases">
        <title>Genome Survey of Euroglyphus maynei.</title>
        <authorList>
            <person name="Arlian L.G."/>
            <person name="Morgan M.S."/>
            <person name="Rider S.D."/>
        </authorList>
    </citation>
    <scope>NUCLEOTIDE SEQUENCE [LARGE SCALE GENOMIC DNA]</scope>
    <source>
        <strain evidence="1">Arlian Lab</strain>
        <tissue evidence="1">Whole body</tissue>
    </source>
</reference>
<organism evidence="1 2">
    <name type="scientific">Euroglyphus maynei</name>
    <name type="common">Mayne's house dust mite</name>
    <dbReference type="NCBI Taxonomy" id="6958"/>
    <lineage>
        <taxon>Eukaryota</taxon>
        <taxon>Metazoa</taxon>
        <taxon>Ecdysozoa</taxon>
        <taxon>Arthropoda</taxon>
        <taxon>Chelicerata</taxon>
        <taxon>Arachnida</taxon>
        <taxon>Acari</taxon>
        <taxon>Acariformes</taxon>
        <taxon>Sarcoptiformes</taxon>
        <taxon>Astigmata</taxon>
        <taxon>Psoroptidia</taxon>
        <taxon>Analgoidea</taxon>
        <taxon>Pyroglyphidae</taxon>
        <taxon>Pyroglyphinae</taxon>
        <taxon>Euroglyphus</taxon>
    </lineage>
</organism>